<evidence type="ECO:0000313" key="3">
    <source>
        <dbReference type="EMBL" id="MBM9507445.1"/>
    </source>
</evidence>
<keyword evidence="1" id="KW-0812">Transmembrane</keyword>
<proteinExistence type="predicted"/>
<feature type="transmembrane region" description="Helical" evidence="1">
    <location>
        <begin position="12"/>
        <end position="33"/>
    </location>
</feature>
<gene>
    <name evidence="3" type="ORF">ITX44_23485</name>
</gene>
<name>A0ABS2TVT0_9ACTN</name>
<sequence length="97" mass="10568">MVSLAFHDGGPGPWVLLVPLVWAAVVAAVVTVVRRAGWRGGPWQHRVTGNGGEHSPMAVLGRRFAAGEIDEEEYWRRMSVLEEHFARAPRGRKGGAA</sequence>
<comment type="caution">
    <text evidence="3">The sequence shown here is derived from an EMBL/GenBank/DDBJ whole genome shotgun (WGS) entry which is preliminary data.</text>
</comment>
<dbReference type="Pfam" id="PF09851">
    <property type="entry name" value="SHOCT"/>
    <property type="match status" value="1"/>
</dbReference>
<reference evidence="3 4" key="1">
    <citation type="submission" date="2021-01" db="EMBL/GenBank/DDBJ databases">
        <title>Streptomyces acididurans sp. nov., isolated from a peat swamp forest soil.</title>
        <authorList>
            <person name="Chantavorakit T."/>
            <person name="Duangmal K."/>
        </authorList>
    </citation>
    <scope>NUCLEOTIDE SEQUENCE [LARGE SCALE GENOMIC DNA]</scope>
    <source>
        <strain evidence="3 4">KK5PA1</strain>
    </source>
</reference>
<keyword evidence="4" id="KW-1185">Reference proteome</keyword>
<accession>A0ABS2TVT0</accession>
<evidence type="ECO:0000313" key="4">
    <source>
        <dbReference type="Proteomes" id="UP000749040"/>
    </source>
</evidence>
<evidence type="ECO:0000259" key="2">
    <source>
        <dbReference type="Pfam" id="PF09851"/>
    </source>
</evidence>
<protein>
    <submittedName>
        <fullName evidence="3">SHOCT domain-containing protein</fullName>
    </submittedName>
</protein>
<dbReference type="InterPro" id="IPR018649">
    <property type="entry name" value="SHOCT"/>
</dbReference>
<keyword evidence="1" id="KW-1133">Transmembrane helix</keyword>
<evidence type="ECO:0000256" key="1">
    <source>
        <dbReference type="SAM" id="Phobius"/>
    </source>
</evidence>
<dbReference type="Proteomes" id="UP000749040">
    <property type="component" value="Unassembled WGS sequence"/>
</dbReference>
<dbReference type="EMBL" id="JADKYB010000013">
    <property type="protein sequence ID" value="MBM9507445.1"/>
    <property type="molecule type" value="Genomic_DNA"/>
</dbReference>
<keyword evidence="1" id="KW-0472">Membrane</keyword>
<organism evidence="3 4">
    <name type="scientific">Actinacidiphila acididurans</name>
    <dbReference type="NCBI Taxonomy" id="2784346"/>
    <lineage>
        <taxon>Bacteria</taxon>
        <taxon>Bacillati</taxon>
        <taxon>Actinomycetota</taxon>
        <taxon>Actinomycetes</taxon>
        <taxon>Kitasatosporales</taxon>
        <taxon>Streptomycetaceae</taxon>
        <taxon>Actinacidiphila</taxon>
    </lineage>
</organism>
<feature type="domain" description="SHOCT" evidence="2">
    <location>
        <begin position="56"/>
        <end position="81"/>
    </location>
</feature>
<dbReference type="RefSeq" id="WP_205359313.1">
    <property type="nucleotide sequence ID" value="NZ_JADKYB010000013.1"/>
</dbReference>